<dbReference type="RefSeq" id="WP_345194997.1">
    <property type="nucleotide sequence ID" value="NZ_BAABFL010000124.1"/>
</dbReference>
<name>A0ABP8V2C4_9GAMM</name>
<dbReference type="PANTHER" id="PTHR30469:SF12">
    <property type="entry name" value="MULTIDRUG RESISTANCE PROTEIN MDTA"/>
    <property type="match status" value="1"/>
</dbReference>
<evidence type="ECO:0000313" key="3">
    <source>
        <dbReference type="Proteomes" id="UP001500604"/>
    </source>
</evidence>
<dbReference type="Gene3D" id="2.40.420.20">
    <property type="match status" value="1"/>
</dbReference>
<comment type="caution">
    <text evidence="2">The sequence shown here is derived from an EMBL/GenBank/DDBJ whole genome shotgun (WGS) entry which is preliminary data.</text>
</comment>
<reference evidence="3" key="1">
    <citation type="journal article" date="2019" name="Int. J. Syst. Evol. Microbiol.">
        <title>The Global Catalogue of Microorganisms (GCM) 10K type strain sequencing project: providing services to taxonomists for standard genome sequencing and annotation.</title>
        <authorList>
            <consortium name="The Broad Institute Genomics Platform"/>
            <consortium name="The Broad Institute Genome Sequencing Center for Infectious Disease"/>
            <person name="Wu L."/>
            <person name="Ma J."/>
        </authorList>
    </citation>
    <scope>NUCLEOTIDE SEQUENCE [LARGE SCALE GENOMIC DNA]</scope>
    <source>
        <strain evidence="3">JCM 17805</strain>
    </source>
</reference>
<keyword evidence="3" id="KW-1185">Reference proteome</keyword>
<organism evidence="2 3">
    <name type="scientific">Kistimonas scapharcae</name>
    <dbReference type="NCBI Taxonomy" id="1036133"/>
    <lineage>
        <taxon>Bacteria</taxon>
        <taxon>Pseudomonadati</taxon>
        <taxon>Pseudomonadota</taxon>
        <taxon>Gammaproteobacteria</taxon>
        <taxon>Oceanospirillales</taxon>
        <taxon>Endozoicomonadaceae</taxon>
        <taxon>Kistimonas</taxon>
    </lineage>
</organism>
<dbReference type="Gene3D" id="2.40.30.170">
    <property type="match status" value="1"/>
</dbReference>
<evidence type="ECO:0000256" key="1">
    <source>
        <dbReference type="ARBA" id="ARBA00009477"/>
    </source>
</evidence>
<dbReference type="Gene3D" id="2.40.50.100">
    <property type="match status" value="1"/>
</dbReference>
<accession>A0ABP8V2C4</accession>
<dbReference type="NCBIfam" id="TIGR01730">
    <property type="entry name" value="RND_mfp"/>
    <property type="match status" value="1"/>
</dbReference>
<dbReference type="Gene3D" id="1.10.287.470">
    <property type="entry name" value="Helix hairpin bin"/>
    <property type="match status" value="1"/>
</dbReference>
<dbReference type="SUPFAM" id="SSF111369">
    <property type="entry name" value="HlyD-like secretion proteins"/>
    <property type="match status" value="1"/>
</dbReference>
<evidence type="ECO:0000313" key="2">
    <source>
        <dbReference type="EMBL" id="GAA4649220.1"/>
    </source>
</evidence>
<dbReference type="EMBL" id="BAABFL010000124">
    <property type="protein sequence ID" value="GAA4649220.1"/>
    <property type="molecule type" value="Genomic_DNA"/>
</dbReference>
<sequence>MTIKKILLPVIILAVFLLGALLLAGYQPDRQTRAAAPPGILVETQSLQIETVSVQIESQGTVQPSTETTLVSEVSGLVTGLSPVFVAGGVFRKGDVLIRLDPLDYAVSVRQAEAALAASQARLTEEQARRQAEAVNWRQSGRPLADAPPLLLREPFIAEADANVKAAQAELDKARLYLGKTEIRAPYDGMVKSRQADIGQYVSPGTPLGVTFATESAEVRLPVTASSLPLLDIPAFGSIANGPSVTLTAQFGSQAVQWKGDIVRSEGVVEGSTRMHVLVAEVHDPYGMTQRDSRMPLKAGLFVRASITGISLDSVQAVPRSLIRRNNEVLVADKGVMRLRQVNVRYASAGMAYVDSGFQAGDRLITTVLEDPLEGIPIIDRSQSDGTGEG</sequence>
<protein>
    <submittedName>
        <fullName evidence="2">Efflux RND transporter periplasmic adaptor subunit</fullName>
    </submittedName>
</protein>
<dbReference type="Proteomes" id="UP001500604">
    <property type="component" value="Unassembled WGS sequence"/>
</dbReference>
<dbReference type="PANTHER" id="PTHR30469">
    <property type="entry name" value="MULTIDRUG RESISTANCE PROTEIN MDTA"/>
    <property type="match status" value="1"/>
</dbReference>
<proteinExistence type="inferred from homology"/>
<comment type="similarity">
    <text evidence="1">Belongs to the membrane fusion protein (MFP) (TC 8.A.1) family.</text>
</comment>
<gene>
    <name evidence="2" type="ORF">GCM10023116_14940</name>
</gene>
<dbReference type="InterPro" id="IPR006143">
    <property type="entry name" value="RND_pump_MFP"/>
</dbReference>